<dbReference type="Proteomes" id="UP000390335">
    <property type="component" value="Unassembled WGS sequence"/>
</dbReference>
<sequence>MHYLHDAGTADFLVDFPSELRKRYTPDWVFFNKAIDNDSIEYALEAKMQGARILYDVDDHVLAYPAYSGAKPTQANIDIILKFLSLSDVVSVANPRLLEIYKPLCSKIQLLPNGIYTERYASSPPVAREDGKLRIGMVNADFLKIVNFKQDWLRSIDAVRDRYPDIEFTYYGDFSPDELGLQDWKWLGSVDFETYRRSLFKGIFDIGLVPLGGKEDEGSYEFNLCKNPFKFIEFGAAGIAGVYSRVPVYETVIDDGVHGRLVENERDAWINAITMFIDNPDARRKLVENAALRVEGALHIKYAASALASMLR</sequence>
<name>A0ABQ0ZA51_9HYPH</name>
<evidence type="ECO:0000313" key="2">
    <source>
        <dbReference type="Proteomes" id="UP000390335"/>
    </source>
</evidence>
<accession>A0ABQ0ZA51</accession>
<gene>
    <name evidence="1" type="ORF">RsS93_50420</name>
</gene>
<comment type="caution">
    <text evidence="1">The sequence shown here is derived from an EMBL/GenBank/DDBJ whole genome shotgun (WGS) entry which is preliminary data.</text>
</comment>
<proteinExistence type="predicted"/>
<keyword evidence="2" id="KW-1185">Reference proteome</keyword>
<protein>
    <recommendedName>
        <fullName evidence="3">Glycosyltransferase</fullName>
    </recommendedName>
</protein>
<evidence type="ECO:0000313" key="1">
    <source>
        <dbReference type="EMBL" id="GES52428.1"/>
    </source>
</evidence>
<organism evidence="1 2">
    <name type="scientific">Rhizobium dioscoreae</name>
    <dbReference type="NCBI Taxonomy" id="2653122"/>
    <lineage>
        <taxon>Bacteria</taxon>
        <taxon>Pseudomonadati</taxon>
        <taxon>Pseudomonadota</taxon>
        <taxon>Alphaproteobacteria</taxon>
        <taxon>Hyphomicrobiales</taxon>
        <taxon>Rhizobiaceae</taxon>
        <taxon>Rhizobium/Agrobacterium group</taxon>
        <taxon>Rhizobium</taxon>
    </lineage>
</organism>
<reference evidence="1 2" key="1">
    <citation type="journal article" date="2020" name="Genome Biol. Evol.">
        <title>Rhizobium dioscoreae sp. nov., a plant growth-promoting bacterium isolated from yam (Dioscorea species).</title>
        <authorList>
            <person name="Ouyabe M."/>
            <person name="Tanaka N."/>
            <person name="Shiwa Y."/>
            <person name="Fujita N."/>
            <person name="Kikuno H."/>
            <person name="Babil P."/>
            <person name="Shiwachi H."/>
        </authorList>
    </citation>
    <scope>NUCLEOTIDE SEQUENCE [LARGE SCALE GENOMIC DNA]</scope>
    <source>
        <strain evidence="1 2">S-93</strain>
    </source>
</reference>
<dbReference type="Gene3D" id="3.40.50.2000">
    <property type="entry name" value="Glycogen Phosphorylase B"/>
    <property type="match status" value="1"/>
</dbReference>
<evidence type="ECO:0008006" key="3">
    <source>
        <dbReference type="Google" id="ProtNLM"/>
    </source>
</evidence>
<dbReference type="SUPFAM" id="SSF53756">
    <property type="entry name" value="UDP-Glycosyltransferase/glycogen phosphorylase"/>
    <property type="match status" value="1"/>
</dbReference>
<dbReference type="EMBL" id="BLAJ01000007">
    <property type="protein sequence ID" value="GES52428.1"/>
    <property type="molecule type" value="Genomic_DNA"/>
</dbReference>